<evidence type="ECO:0000313" key="1">
    <source>
        <dbReference type="EMBL" id="CAB9501943.1"/>
    </source>
</evidence>
<comment type="caution">
    <text evidence="1">The sequence shown here is derived from an EMBL/GenBank/DDBJ whole genome shotgun (WGS) entry which is preliminary data.</text>
</comment>
<sequence>MTPKTNRDQHLLFEILQCWAGPDEEKEKHAKTLVQKHICLDELDPDFLTSTVLPSGLAGTQQVYNSFQIQALRAKEKYGRLARTAIASTPVWTSSGTAISAIGDMKTDLLKYPPIKIGKKVEWTIEILKDADNVWLGMAVPGQLGSKCCSDDAQCPGVSYCAEGLVECCGKKIRGDIPTFEAGSQVTLTLNVKNHIVEVDGSVNGGPTKALVNINNKAEKGHIHAVSSRHNGSVRFLRIKEI</sequence>
<name>A0A9N8H9N9_9STRA</name>
<gene>
    <name evidence="1" type="ORF">SEMRO_123_G059370.1</name>
</gene>
<accession>A0A9N8H9N9</accession>
<organism evidence="1 2">
    <name type="scientific">Seminavis robusta</name>
    <dbReference type="NCBI Taxonomy" id="568900"/>
    <lineage>
        <taxon>Eukaryota</taxon>
        <taxon>Sar</taxon>
        <taxon>Stramenopiles</taxon>
        <taxon>Ochrophyta</taxon>
        <taxon>Bacillariophyta</taxon>
        <taxon>Bacillariophyceae</taxon>
        <taxon>Bacillariophycidae</taxon>
        <taxon>Naviculales</taxon>
        <taxon>Naviculaceae</taxon>
        <taxon>Seminavis</taxon>
    </lineage>
</organism>
<keyword evidence="2" id="KW-1185">Reference proteome</keyword>
<evidence type="ECO:0000313" key="2">
    <source>
        <dbReference type="Proteomes" id="UP001153069"/>
    </source>
</evidence>
<dbReference type="EMBL" id="CAICTM010000122">
    <property type="protein sequence ID" value="CAB9501943.1"/>
    <property type="molecule type" value="Genomic_DNA"/>
</dbReference>
<reference evidence="1" key="1">
    <citation type="submission" date="2020-06" db="EMBL/GenBank/DDBJ databases">
        <authorList>
            <consortium name="Plant Systems Biology data submission"/>
        </authorList>
    </citation>
    <scope>NUCLEOTIDE SEQUENCE</scope>
    <source>
        <strain evidence="1">D6</strain>
    </source>
</reference>
<proteinExistence type="predicted"/>
<protein>
    <submittedName>
        <fullName evidence="1">Uncharacterized protein</fullName>
    </submittedName>
</protein>
<dbReference type="Proteomes" id="UP001153069">
    <property type="component" value="Unassembled WGS sequence"/>
</dbReference>
<dbReference type="AlphaFoldDB" id="A0A9N8H9N9"/>